<dbReference type="PROSITE" id="PS51519">
    <property type="entry name" value="RWP_RK"/>
    <property type="match status" value="1"/>
</dbReference>
<dbReference type="OrthoDB" id="10519866at2759"/>
<dbReference type="VEuPathDB" id="AmoebaDB:NF0115460"/>
<feature type="domain" description="RWP-RK" evidence="6">
    <location>
        <begin position="1"/>
        <end position="83"/>
    </location>
</feature>
<sequence>MPKESSKKKTNTRIEITREMMARYFYCPQTLAARLLGVSISTLKRRFYDLHMGRWPYQCISLNERKKSIYFLMNETEPEDEKELDEKTWTYLRHAFRDASKPLSSTSSMNHSSHLASHANNHQNSPQFHLCSFVESEDGKVMPTTTMVSCTAPTTPTMSSGSGGVDGWSGGGGSSSGGSADGMEVVSKQQQQRTRKAQQPTHLGGSISSPQQPLLMKHIVFHGEKKKKKQPQHHNGVPQHGTHRDVVVHHHHTLVNTLPCQAHSRAAAAAALNMTVEGDNHPPYSGQHSCVQTMTAMGVRSCAVSGGGHHHEEEVVVVASPPVANQQQHHHHYY</sequence>
<evidence type="ECO:0000256" key="5">
    <source>
        <dbReference type="SAM" id="MobiDB-lite"/>
    </source>
</evidence>
<dbReference type="GO" id="GO:0003677">
    <property type="term" value="F:DNA binding"/>
    <property type="evidence" value="ECO:0007669"/>
    <property type="project" value="UniProtKB-KW"/>
</dbReference>
<evidence type="ECO:0000256" key="1">
    <source>
        <dbReference type="ARBA" id="ARBA00023015"/>
    </source>
</evidence>
<evidence type="ECO:0000313" key="7">
    <source>
        <dbReference type="EMBL" id="KAF0974319.1"/>
    </source>
</evidence>
<dbReference type="Proteomes" id="UP000444721">
    <property type="component" value="Unassembled WGS sequence"/>
</dbReference>
<protein>
    <recommendedName>
        <fullName evidence="6">RWP-RK domain-containing protein</fullName>
    </recommendedName>
</protein>
<proteinExistence type="predicted"/>
<evidence type="ECO:0000256" key="2">
    <source>
        <dbReference type="ARBA" id="ARBA00023125"/>
    </source>
</evidence>
<keyword evidence="8" id="KW-1185">Reference proteome</keyword>
<dbReference type="InterPro" id="IPR003035">
    <property type="entry name" value="RWP-RK_dom"/>
</dbReference>
<dbReference type="VEuPathDB" id="AmoebaDB:NfTy_076290"/>
<dbReference type="EMBL" id="VFQX01000053">
    <property type="protein sequence ID" value="KAF0974319.1"/>
    <property type="molecule type" value="Genomic_DNA"/>
</dbReference>
<evidence type="ECO:0000256" key="4">
    <source>
        <dbReference type="ARBA" id="ARBA00023242"/>
    </source>
</evidence>
<feature type="region of interest" description="Disordered" evidence="5">
    <location>
        <begin position="146"/>
        <end position="213"/>
    </location>
</feature>
<name>A0A6A5BN36_NAEFO</name>
<feature type="region of interest" description="Disordered" evidence="5">
    <location>
        <begin position="101"/>
        <end position="121"/>
    </location>
</feature>
<dbReference type="Pfam" id="PF02042">
    <property type="entry name" value="RWP-RK"/>
    <property type="match status" value="1"/>
</dbReference>
<keyword evidence="1" id="KW-0805">Transcription regulation</keyword>
<evidence type="ECO:0000256" key="3">
    <source>
        <dbReference type="ARBA" id="ARBA00023163"/>
    </source>
</evidence>
<reference evidence="7 8" key="1">
    <citation type="journal article" date="2019" name="Sci. Rep.">
        <title>Nanopore sequencing improves the draft genome of the human pathogenic amoeba Naegleria fowleri.</title>
        <authorList>
            <person name="Liechti N."/>
            <person name="Schurch N."/>
            <person name="Bruggmann R."/>
            <person name="Wittwer M."/>
        </authorList>
    </citation>
    <scope>NUCLEOTIDE SEQUENCE [LARGE SCALE GENOMIC DNA]</scope>
    <source>
        <strain evidence="7 8">ATCC 30894</strain>
    </source>
</reference>
<keyword evidence="4" id="KW-0539">Nucleus</keyword>
<keyword evidence="2" id="KW-0238">DNA-binding</keyword>
<feature type="compositionally biased region" description="Gly residues" evidence="5">
    <location>
        <begin position="161"/>
        <end position="180"/>
    </location>
</feature>
<comment type="caution">
    <text evidence="7">The sequence shown here is derived from an EMBL/GenBank/DDBJ whole genome shotgun (WGS) entry which is preliminary data.</text>
</comment>
<dbReference type="RefSeq" id="XP_044559032.1">
    <property type="nucleotide sequence ID" value="XM_044710617.1"/>
</dbReference>
<accession>A0A6A5BN36</accession>
<feature type="compositionally biased region" description="Polar residues" evidence="5">
    <location>
        <begin position="146"/>
        <end position="158"/>
    </location>
</feature>
<evidence type="ECO:0000259" key="6">
    <source>
        <dbReference type="PROSITE" id="PS51519"/>
    </source>
</evidence>
<dbReference type="VEuPathDB" id="AmoebaDB:FDP41_006929"/>
<organism evidence="7 8">
    <name type="scientific">Naegleria fowleri</name>
    <name type="common">Brain eating amoeba</name>
    <dbReference type="NCBI Taxonomy" id="5763"/>
    <lineage>
        <taxon>Eukaryota</taxon>
        <taxon>Discoba</taxon>
        <taxon>Heterolobosea</taxon>
        <taxon>Tetramitia</taxon>
        <taxon>Eutetramitia</taxon>
        <taxon>Vahlkampfiidae</taxon>
        <taxon>Naegleria</taxon>
    </lineage>
</organism>
<gene>
    <name evidence="7" type="ORF">FDP41_006929</name>
</gene>
<dbReference type="GeneID" id="68114147"/>
<dbReference type="AlphaFoldDB" id="A0A6A5BN36"/>
<feature type="compositionally biased region" description="Low complexity" evidence="5">
    <location>
        <begin position="104"/>
        <end position="121"/>
    </location>
</feature>
<evidence type="ECO:0000313" key="8">
    <source>
        <dbReference type="Proteomes" id="UP000444721"/>
    </source>
</evidence>
<keyword evidence="3" id="KW-0804">Transcription</keyword>